<feature type="region of interest" description="Disordered" evidence="1">
    <location>
        <begin position="215"/>
        <end position="239"/>
    </location>
</feature>
<evidence type="ECO:0000259" key="2">
    <source>
        <dbReference type="Pfam" id="PF01145"/>
    </source>
</evidence>
<protein>
    <recommendedName>
        <fullName evidence="2">Band 7 domain-containing protein</fullName>
    </recommendedName>
</protein>
<dbReference type="PANTHER" id="PTHR23222">
    <property type="entry name" value="PROHIBITIN"/>
    <property type="match status" value="1"/>
</dbReference>
<dbReference type="GO" id="GO:0016020">
    <property type="term" value="C:membrane"/>
    <property type="evidence" value="ECO:0007669"/>
    <property type="project" value="InterPro"/>
</dbReference>
<dbReference type="AlphaFoldDB" id="A0A9X6U516"/>
<reference evidence="3 4" key="1">
    <citation type="submission" date="2017-09" db="EMBL/GenBank/DDBJ databases">
        <title>Large-scale bioinformatics analysis of Bacillus genomes uncovers conserved roles of natural products in bacterial physiology.</title>
        <authorList>
            <consortium name="Agbiome Team Llc"/>
            <person name="Bleich R.M."/>
            <person name="Grubbs K.J."/>
            <person name="Santa Maria K.C."/>
            <person name="Allen S.E."/>
            <person name="Farag S."/>
            <person name="Shank E.A."/>
            <person name="Bowers A."/>
        </authorList>
    </citation>
    <scope>NUCLEOTIDE SEQUENCE [LARGE SCALE GENOMIC DNA]</scope>
    <source>
        <strain evidence="3 4">AFS094940</strain>
    </source>
</reference>
<dbReference type="InterPro" id="IPR036013">
    <property type="entry name" value="Band_7/SPFH_dom_sf"/>
</dbReference>
<dbReference type="Pfam" id="PF01145">
    <property type="entry name" value="Band_7"/>
    <property type="match status" value="1"/>
</dbReference>
<evidence type="ECO:0000256" key="1">
    <source>
        <dbReference type="SAM" id="MobiDB-lite"/>
    </source>
</evidence>
<dbReference type="InterPro" id="IPR001107">
    <property type="entry name" value="Band_7"/>
</dbReference>
<sequence length="278" mass="30701">MKSKKLGAIATAGILGLMIIGGAMSTTKISQGHAGVVYSPNGGVKQETLSQGWNLVSPFNKVTEYPISTSNVNYKDLAIATKDGKPLTMEITYDYFNDVEKLPHIFNKFKGAKPDAIEESWLKSRLKESALSVSSKYTILEVFQNRENIRTEIQKKFQEDVKKHGFVVENVTLGNPKADGQTEQALQKVINEQQKLEALEIEKKQAVVEAEKKMEEAKGEAESRRIKAEGEAKANETVKQSLSPEIVNYESIKKWDGKLPSVTGGATPMVTIPQAENK</sequence>
<proteinExistence type="predicted"/>
<dbReference type="CDD" id="cd03401">
    <property type="entry name" value="SPFH_prohibitin"/>
    <property type="match status" value="1"/>
</dbReference>
<dbReference type="EMBL" id="NVMD01000002">
    <property type="protein sequence ID" value="PED16380.1"/>
    <property type="molecule type" value="Genomic_DNA"/>
</dbReference>
<dbReference type="SUPFAM" id="SSF117892">
    <property type="entry name" value="Band 7/SPFH domain"/>
    <property type="match status" value="1"/>
</dbReference>
<name>A0A9X6U516_BACTU</name>
<comment type="caution">
    <text evidence="3">The sequence shown here is derived from an EMBL/GenBank/DDBJ whole genome shotgun (WGS) entry which is preliminary data.</text>
</comment>
<feature type="region of interest" description="Disordered" evidence="1">
    <location>
        <begin position="257"/>
        <end position="278"/>
    </location>
</feature>
<gene>
    <name evidence="3" type="ORF">CON01_00590</name>
</gene>
<feature type="compositionally biased region" description="Basic and acidic residues" evidence="1">
    <location>
        <begin position="215"/>
        <end position="236"/>
    </location>
</feature>
<dbReference type="PANTHER" id="PTHR23222:SF0">
    <property type="entry name" value="PROHIBITIN 1"/>
    <property type="match status" value="1"/>
</dbReference>
<evidence type="ECO:0000313" key="4">
    <source>
        <dbReference type="Proteomes" id="UP000220127"/>
    </source>
</evidence>
<dbReference type="InterPro" id="IPR000163">
    <property type="entry name" value="Prohibitin"/>
</dbReference>
<feature type="domain" description="Band 7" evidence="2">
    <location>
        <begin position="28"/>
        <end position="205"/>
    </location>
</feature>
<evidence type="ECO:0000313" key="3">
    <source>
        <dbReference type="EMBL" id="PED16380.1"/>
    </source>
</evidence>
<accession>A0A9X6U516</accession>
<dbReference type="RefSeq" id="WP_097876998.1">
    <property type="nucleotide sequence ID" value="NZ_NUIV01000047.1"/>
</dbReference>
<dbReference type="Gene3D" id="3.30.479.30">
    <property type="entry name" value="Band 7 domain"/>
    <property type="match status" value="1"/>
</dbReference>
<organism evidence="3 4">
    <name type="scientific">Bacillus thuringiensis</name>
    <dbReference type="NCBI Taxonomy" id="1428"/>
    <lineage>
        <taxon>Bacteria</taxon>
        <taxon>Bacillati</taxon>
        <taxon>Bacillota</taxon>
        <taxon>Bacilli</taxon>
        <taxon>Bacillales</taxon>
        <taxon>Bacillaceae</taxon>
        <taxon>Bacillus</taxon>
        <taxon>Bacillus cereus group</taxon>
    </lineage>
</organism>
<dbReference type="Proteomes" id="UP000220127">
    <property type="component" value="Unassembled WGS sequence"/>
</dbReference>